<dbReference type="EMBL" id="LAZR01001824">
    <property type="protein sequence ID" value="KKN38496.1"/>
    <property type="molecule type" value="Genomic_DNA"/>
</dbReference>
<proteinExistence type="predicted"/>
<accession>A0A0F9SNL6</accession>
<gene>
    <name evidence="1" type="ORF">LCGC14_0753000</name>
</gene>
<dbReference type="AlphaFoldDB" id="A0A0F9SNL6"/>
<comment type="caution">
    <text evidence="1">The sequence shown here is derived from an EMBL/GenBank/DDBJ whole genome shotgun (WGS) entry which is preliminary data.</text>
</comment>
<reference evidence="1" key="1">
    <citation type="journal article" date="2015" name="Nature">
        <title>Complex archaea that bridge the gap between prokaryotes and eukaryotes.</title>
        <authorList>
            <person name="Spang A."/>
            <person name="Saw J.H."/>
            <person name="Jorgensen S.L."/>
            <person name="Zaremba-Niedzwiedzka K."/>
            <person name="Martijn J."/>
            <person name="Lind A.E."/>
            <person name="van Eijk R."/>
            <person name="Schleper C."/>
            <person name="Guy L."/>
            <person name="Ettema T.J."/>
        </authorList>
    </citation>
    <scope>NUCLEOTIDE SEQUENCE</scope>
</reference>
<name>A0A0F9SNL6_9ZZZZ</name>
<evidence type="ECO:0000313" key="1">
    <source>
        <dbReference type="EMBL" id="KKN38496.1"/>
    </source>
</evidence>
<protein>
    <submittedName>
        <fullName evidence="1">Uncharacterized protein</fullName>
    </submittedName>
</protein>
<organism evidence="1">
    <name type="scientific">marine sediment metagenome</name>
    <dbReference type="NCBI Taxonomy" id="412755"/>
    <lineage>
        <taxon>unclassified sequences</taxon>
        <taxon>metagenomes</taxon>
        <taxon>ecological metagenomes</taxon>
    </lineage>
</organism>
<sequence length="214" mass="23894">MHPIIDKLLTACQAQHVALDTLFAMLASEKEGFFPSKSGQPWAALLQGNAAINEALSVRKRTVELDRMLLIRIISLLGASEHAFSFAILATPTGEARNKLTDDNLRRMELVGILGRLLLPPGQPRDRLKVPANPYSLARYMGQLTRSAMRVRIKEPKEPKEPKLDRMPAYTELGKTDCPEGERWFVIKLSRNALSELKEGDIDAVEAIIAQIIR</sequence>